<feature type="compositionally biased region" description="Basic residues" evidence="1">
    <location>
        <begin position="44"/>
        <end position="60"/>
    </location>
</feature>
<evidence type="ECO:0000256" key="1">
    <source>
        <dbReference type="SAM" id="MobiDB-lite"/>
    </source>
</evidence>
<accession>A0A0S4IJB9</accession>
<protein>
    <submittedName>
        <fullName evidence="2">Uncharacterized protein</fullName>
    </submittedName>
</protein>
<keyword evidence="3" id="KW-1185">Reference proteome</keyword>
<dbReference type="AlphaFoldDB" id="A0A0S4IJB9"/>
<proteinExistence type="predicted"/>
<sequence length="140" mass="15932">MAASLDRRADASRRCPPDWPSDGGGPYDVEDSAYKLHFDEISKRDHHHHPNHQHHHHHLSVHPGAGQAIGYGSNAPHVPPTPWPEISWVSRRQPVPYTTSPSIHSRRCPWWTRWWWFRNPPPVTTTQPTTTSSAPTTSPP</sequence>
<dbReference type="VEuPathDB" id="TriTrypDB:BSAL_56420"/>
<dbReference type="Proteomes" id="UP000051952">
    <property type="component" value="Unassembled WGS sequence"/>
</dbReference>
<feature type="compositionally biased region" description="Basic and acidic residues" evidence="1">
    <location>
        <begin position="1"/>
        <end position="16"/>
    </location>
</feature>
<feature type="compositionally biased region" description="Basic and acidic residues" evidence="1">
    <location>
        <begin position="32"/>
        <end position="43"/>
    </location>
</feature>
<evidence type="ECO:0000313" key="3">
    <source>
        <dbReference type="Proteomes" id="UP000051952"/>
    </source>
</evidence>
<dbReference type="EMBL" id="CYKH01000195">
    <property type="protein sequence ID" value="CUE79287.1"/>
    <property type="molecule type" value="Genomic_DNA"/>
</dbReference>
<name>A0A0S4IJB9_BODSA</name>
<reference evidence="3" key="1">
    <citation type="submission" date="2015-09" db="EMBL/GenBank/DDBJ databases">
        <authorList>
            <consortium name="Pathogen Informatics"/>
        </authorList>
    </citation>
    <scope>NUCLEOTIDE SEQUENCE [LARGE SCALE GENOMIC DNA]</scope>
    <source>
        <strain evidence="3">Lake Konstanz</strain>
    </source>
</reference>
<gene>
    <name evidence="2" type="ORF">BSAL_56420</name>
</gene>
<feature type="region of interest" description="Disordered" evidence="1">
    <location>
        <begin position="1"/>
        <end position="77"/>
    </location>
</feature>
<organism evidence="2 3">
    <name type="scientific">Bodo saltans</name>
    <name type="common">Flagellated protozoan</name>
    <dbReference type="NCBI Taxonomy" id="75058"/>
    <lineage>
        <taxon>Eukaryota</taxon>
        <taxon>Discoba</taxon>
        <taxon>Euglenozoa</taxon>
        <taxon>Kinetoplastea</taxon>
        <taxon>Metakinetoplastina</taxon>
        <taxon>Eubodonida</taxon>
        <taxon>Bodonidae</taxon>
        <taxon>Bodo</taxon>
    </lineage>
</organism>
<evidence type="ECO:0000313" key="2">
    <source>
        <dbReference type="EMBL" id="CUE79287.1"/>
    </source>
</evidence>